<dbReference type="NCBIfam" id="TIGR00589">
    <property type="entry name" value="ogt"/>
    <property type="match status" value="1"/>
</dbReference>
<dbReference type="InterPro" id="IPR014048">
    <property type="entry name" value="MethylDNA_cys_MeTrfase_DNA-bd"/>
</dbReference>
<keyword evidence="5" id="KW-0234">DNA repair</keyword>
<protein>
    <submittedName>
        <fullName evidence="8">MGMT family protein</fullName>
    </submittedName>
</protein>
<evidence type="ECO:0000259" key="7">
    <source>
        <dbReference type="Pfam" id="PF01035"/>
    </source>
</evidence>
<evidence type="ECO:0000256" key="1">
    <source>
        <dbReference type="ARBA" id="ARBA00001286"/>
    </source>
</evidence>
<dbReference type="SUPFAM" id="SSF46767">
    <property type="entry name" value="Methylated DNA-protein cysteine methyltransferase, C-terminal domain"/>
    <property type="match status" value="1"/>
</dbReference>
<gene>
    <name evidence="8" type="ORF">ENO26_10260</name>
</gene>
<evidence type="ECO:0000256" key="6">
    <source>
        <dbReference type="ARBA" id="ARBA00049348"/>
    </source>
</evidence>
<evidence type="ECO:0000256" key="5">
    <source>
        <dbReference type="ARBA" id="ARBA00023204"/>
    </source>
</evidence>
<sequence>MLVIEFKKSGAIVRKWSVYDIEEAVYTLIQLVPIGCITTYNDVAKVLGISPRLVAKILSRNRNPIAIPCHRIVKSDNGLGGYTLNGKKVPEFKKRLIDLESLHNLCRYSLSELLEIK</sequence>
<evidence type="ECO:0000256" key="4">
    <source>
        <dbReference type="ARBA" id="ARBA00022763"/>
    </source>
</evidence>
<keyword evidence="4" id="KW-0227">DNA damage</keyword>
<keyword evidence="3" id="KW-0808">Transferase</keyword>
<dbReference type="InterPro" id="IPR036217">
    <property type="entry name" value="MethylDNA_cys_MeTrfase_DNAb"/>
</dbReference>
<evidence type="ECO:0000256" key="2">
    <source>
        <dbReference type="ARBA" id="ARBA00022603"/>
    </source>
</evidence>
<accession>A0A7J2U6H2</accession>
<evidence type="ECO:0000313" key="8">
    <source>
        <dbReference type="EMBL" id="HEM67927.1"/>
    </source>
</evidence>
<evidence type="ECO:0000256" key="3">
    <source>
        <dbReference type="ARBA" id="ARBA00022679"/>
    </source>
</evidence>
<comment type="catalytic activity">
    <reaction evidence="6">
        <text>a 6-O-methyl-2'-deoxyguanosine in DNA + L-cysteinyl-[protein] = S-methyl-L-cysteinyl-[protein] + a 2'-deoxyguanosine in DNA</text>
        <dbReference type="Rhea" id="RHEA:24000"/>
        <dbReference type="Rhea" id="RHEA-COMP:10131"/>
        <dbReference type="Rhea" id="RHEA-COMP:10132"/>
        <dbReference type="Rhea" id="RHEA-COMP:11367"/>
        <dbReference type="Rhea" id="RHEA-COMP:11368"/>
        <dbReference type="ChEBI" id="CHEBI:29950"/>
        <dbReference type="ChEBI" id="CHEBI:82612"/>
        <dbReference type="ChEBI" id="CHEBI:85445"/>
        <dbReference type="ChEBI" id="CHEBI:85448"/>
        <dbReference type="EC" id="2.1.1.63"/>
    </reaction>
</comment>
<keyword evidence="2" id="KW-0489">Methyltransferase</keyword>
<feature type="domain" description="Methylated-DNA-[protein]-cysteine S-methyltransferase DNA binding" evidence="7">
    <location>
        <begin position="21"/>
        <end position="101"/>
    </location>
</feature>
<dbReference type="Gene3D" id="1.10.10.10">
    <property type="entry name" value="Winged helix-like DNA-binding domain superfamily/Winged helix DNA-binding domain"/>
    <property type="match status" value="1"/>
</dbReference>
<dbReference type="CDD" id="cd06445">
    <property type="entry name" value="ATase"/>
    <property type="match status" value="1"/>
</dbReference>
<dbReference type="GO" id="GO:0003908">
    <property type="term" value="F:methylated-DNA-[protein]-cysteine S-methyltransferase activity"/>
    <property type="evidence" value="ECO:0007669"/>
    <property type="project" value="UniProtKB-EC"/>
</dbReference>
<dbReference type="AlphaFoldDB" id="A0A7J2U6H2"/>
<dbReference type="EMBL" id="DSEU01000070">
    <property type="protein sequence ID" value="HEM67927.1"/>
    <property type="molecule type" value="Genomic_DNA"/>
</dbReference>
<organism evidence="8">
    <name type="scientific">Ignisphaera aggregans</name>
    <dbReference type="NCBI Taxonomy" id="334771"/>
    <lineage>
        <taxon>Archaea</taxon>
        <taxon>Thermoproteota</taxon>
        <taxon>Thermoprotei</taxon>
        <taxon>Desulfurococcales</taxon>
        <taxon>Desulfurococcaceae</taxon>
        <taxon>Ignisphaera</taxon>
    </lineage>
</organism>
<dbReference type="GO" id="GO:0006281">
    <property type="term" value="P:DNA repair"/>
    <property type="evidence" value="ECO:0007669"/>
    <property type="project" value="UniProtKB-KW"/>
</dbReference>
<dbReference type="PANTHER" id="PTHR10815">
    <property type="entry name" value="METHYLATED-DNA--PROTEIN-CYSTEINE METHYLTRANSFERASE"/>
    <property type="match status" value="1"/>
</dbReference>
<dbReference type="PROSITE" id="PS00374">
    <property type="entry name" value="MGMT"/>
    <property type="match status" value="1"/>
</dbReference>
<name>A0A7J2U6H2_9CREN</name>
<dbReference type="InterPro" id="IPR036388">
    <property type="entry name" value="WH-like_DNA-bd_sf"/>
</dbReference>
<proteinExistence type="predicted"/>
<comment type="caution">
    <text evidence="8">The sequence shown here is derived from an EMBL/GenBank/DDBJ whole genome shotgun (WGS) entry which is preliminary data.</text>
</comment>
<dbReference type="PANTHER" id="PTHR10815:SF13">
    <property type="entry name" value="METHYLATED-DNA--PROTEIN-CYSTEINE METHYLTRANSFERASE"/>
    <property type="match status" value="1"/>
</dbReference>
<dbReference type="InterPro" id="IPR001497">
    <property type="entry name" value="MethylDNA_cys_MeTrfase_AS"/>
</dbReference>
<reference evidence="8" key="1">
    <citation type="journal article" date="2020" name="mSystems">
        <title>Genome- and Community-Level Interaction Insights into Carbon Utilization and Element Cycling Functions of Hydrothermarchaeota in Hydrothermal Sediment.</title>
        <authorList>
            <person name="Zhou Z."/>
            <person name="Liu Y."/>
            <person name="Xu W."/>
            <person name="Pan J."/>
            <person name="Luo Z.H."/>
            <person name="Li M."/>
        </authorList>
    </citation>
    <scope>NUCLEOTIDE SEQUENCE [LARGE SCALE GENOMIC DNA]</scope>
    <source>
        <strain evidence="8">SpSt-125</strain>
    </source>
</reference>
<comment type="catalytic activity">
    <reaction evidence="1">
        <text>a 4-O-methyl-thymidine in DNA + L-cysteinyl-[protein] = a thymidine in DNA + S-methyl-L-cysteinyl-[protein]</text>
        <dbReference type="Rhea" id="RHEA:53428"/>
        <dbReference type="Rhea" id="RHEA-COMP:10131"/>
        <dbReference type="Rhea" id="RHEA-COMP:10132"/>
        <dbReference type="Rhea" id="RHEA-COMP:13555"/>
        <dbReference type="Rhea" id="RHEA-COMP:13556"/>
        <dbReference type="ChEBI" id="CHEBI:29950"/>
        <dbReference type="ChEBI" id="CHEBI:82612"/>
        <dbReference type="ChEBI" id="CHEBI:137386"/>
        <dbReference type="ChEBI" id="CHEBI:137387"/>
        <dbReference type="EC" id="2.1.1.63"/>
    </reaction>
</comment>
<dbReference type="Pfam" id="PF01035">
    <property type="entry name" value="DNA_binding_1"/>
    <property type="match status" value="1"/>
</dbReference>
<dbReference type="GO" id="GO:0032259">
    <property type="term" value="P:methylation"/>
    <property type="evidence" value="ECO:0007669"/>
    <property type="project" value="UniProtKB-KW"/>
</dbReference>